<organism evidence="2">
    <name type="scientific">Prymnesium polylepis</name>
    <dbReference type="NCBI Taxonomy" id="72548"/>
    <lineage>
        <taxon>Eukaryota</taxon>
        <taxon>Haptista</taxon>
        <taxon>Haptophyta</taxon>
        <taxon>Prymnesiophyceae</taxon>
        <taxon>Prymnesiales</taxon>
        <taxon>Prymnesiaceae</taxon>
        <taxon>Prymnesium</taxon>
    </lineage>
</organism>
<protein>
    <submittedName>
        <fullName evidence="2">Uncharacterized protein</fullName>
    </submittedName>
</protein>
<evidence type="ECO:0000313" key="2">
    <source>
        <dbReference type="EMBL" id="CAE2220254.1"/>
    </source>
</evidence>
<proteinExistence type="predicted"/>
<evidence type="ECO:0000256" key="1">
    <source>
        <dbReference type="SAM" id="Phobius"/>
    </source>
</evidence>
<sequence>MQARPEEVPLQTVEAVEVALRAYVPSEGGTEATLLDALAHALPPSGLESPIAQADAVQTAIGPADAGLCGAVSSCSQDGGGPRCSRTRACRAWPRPSSSASPEGDVSMRVVELQHAVRAERWDSRRARRRPAVPTHTVQQADIFVSHAHADGAGRKARMLLEYLCLHAFYARTLTVGLVLALFLLPMGFAVHDFVPSFSPWLLSTAVGMAAGLLLVWSFAGLLGAVPAQLTPWSLSGVTLFIDCFSISQECDESVQAGAARIGLYVRRSQRMVAFASPTFWGRLWCVYELATFCQHVLWVDGRLDTQKLGNRLVLLSPDWPATLNPFKGTPLSERELVPLRGFKCADARCHRPSDRALLLSAIRRDWGSLEAFESFVRVELVRVFELSRQRYNSQLCRISLDTANLLLGDG</sequence>
<dbReference type="AlphaFoldDB" id="A0A7S4I6M5"/>
<keyword evidence="1" id="KW-1133">Transmembrane helix</keyword>
<reference evidence="2" key="1">
    <citation type="submission" date="2021-01" db="EMBL/GenBank/DDBJ databases">
        <authorList>
            <person name="Corre E."/>
            <person name="Pelletier E."/>
            <person name="Niang G."/>
            <person name="Scheremetjew M."/>
            <person name="Finn R."/>
            <person name="Kale V."/>
            <person name="Holt S."/>
            <person name="Cochrane G."/>
            <person name="Meng A."/>
            <person name="Brown T."/>
            <person name="Cohen L."/>
        </authorList>
    </citation>
    <scope>NUCLEOTIDE SEQUENCE</scope>
    <source>
        <strain evidence="2">UIO037</strain>
    </source>
</reference>
<dbReference type="EMBL" id="HBKO01019247">
    <property type="protein sequence ID" value="CAE2220254.1"/>
    <property type="molecule type" value="Transcribed_RNA"/>
</dbReference>
<feature type="transmembrane region" description="Helical" evidence="1">
    <location>
        <begin position="164"/>
        <end position="189"/>
    </location>
</feature>
<accession>A0A7S4I6M5</accession>
<keyword evidence="1" id="KW-0812">Transmembrane</keyword>
<gene>
    <name evidence="2" type="ORF">CPOL0286_LOCUS8748</name>
</gene>
<name>A0A7S4I6M5_9EUKA</name>
<keyword evidence="1" id="KW-0472">Membrane</keyword>
<feature type="transmembrane region" description="Helical" evidence="1">
    <location>
        <begin position="201"/>
        <end position="226"/>
    </location>
</feature>